<evidence type="ECO:0000313" key="2">
    <source>
        <dbReference type="Proteomes" id="UP001732700"/>
    </source>
</evidence>
<evidence type="ECO:0000313" key="1">
    <source>
        <dbReference type="EnsemblPlants" id="AVESA.00010b.r2.5AG0846540.1.CDS.1"/>
    </source>
</evidence>
<accession>A0ACD5XW82</accession>
<reference evidence="1" key="2">
    <citation type="submission" date="2025-09" db="UniProtKB">
        <authorList>
            <consortium name="EnsemblPlants"/>
        </authorList>
    </citation>
    <scope>IDENTIFICATION</scope>
</reference>
<dbReference type="EnsemblPlants" id="AVESA.00010b.r2.5AG0846540.1">
    <property type="protein sequence ID" value="AVESA.00010b.r2.5AG0846540.1.CDS.1"/>
    <property type="gene ID" value="AVESA.00010b.r2.5AG0846540"/>
</dbReference>
<dbReference type="Proteomes" id="UP001732700">
    <property type="component" value="Chromosome 5A"/>
</dbReference>
<organism evidence="1 2">
    <name type="scientific">Avena sativa</name>
    <name type="common">Oat</name>
    <dbReference type="NCBI Taxonomy" id="4498"/>
    <lineage>
        <taxon>Eukaryota</taxon>
        <taxon>Viridiplantae</taxon>
        <taxon>Streptophyta</taxon>
        <taxon>Embryophyta</taxon>
        <taxon>Tracheophyta</taxon>
        <taxon>Spermatophyta</taxon>
        <taxon>Magnoliopsida</taxon>
        <taxon>Liliopsida</taxon>
        <taxon>Poales</taxon>
        <taxon>Poaceae</taxon>
        <taxon>BOP clade</taxon>
        <taxon>Pooideae</taxon>
        <taxon>Poodae</taxon>
        <taxon>Poeae</taxon>
        <taxon>Poeae Chloroplast Group 1 (Aveneae type)</taxon>
        <taxon>Aveninae</taxon>
        <taxon>Avena</taxon>
    </lineage>
</organism>
<reference evidence="1" key="1">
    <citation type="submission" date="2021-05" db="EMBL/GenBank/DDBJ databases">
        <authorList>
            <person name="Scholz U."/>
            <person name="Mascher M."/>
            <person name="Fiebig A."/>
        </authorList>
    </citation>
    <scope>NUCLEOTIDE SEQUENCE [LARGE SCALE GENOMIC DNA]</scope>
</reference>
<proteinExistence type="predicted"/>
<sequence length="141" mass="15040">MANLCVLLTALAAAVLLTAASANNPRTMGTAYNMLQQYGFPPGIIPEGVQSYELRQDGSFEVHLSNECGLHIGGFKLHYSSRIAGNIHNGWITGLEGVKVKIAIAWVGIRKVSRDGNQLRVGAGSITKSFPIGDFSTSPHC</sequence>
<protein>
    <submittedName>
        <fullName evidence="1">Uncharacterized protein</fullName>
    </submittedName>
</protein>
<keyword evidence="2" id="KW-1185">Reference proteome</keyword>
<name>A0ACD5XW82_AVESA</name>